<dbReference type="InterPro" id="IPR014044">
    <property type="entry name" value="CAP_dom"/>
</dbReference>
<dbReference type="AlphaFoldDB" id="A0A0C2D1M5"/>
<sequence length="274" mass="29765">MAYRRVGSLHKSAAAVGPITRHLHRNNAPPPPVCSSEPQDADVFRKKCVTLHNGARKAIVSADGVEQSDGSKLPGSKNLFKISYDCSLEGLAMTIVNDCPSKPTLTFVPATKSVNYAVKRAVNDKPANDDKYAEILGEAVEEWLDYQFEAVLDKNVTYDDEAIAPYANIIYNNTIAVGCSTLYCPNKKRAATACIYGAKPKLQQPLYTPAKTGTKCDPAKKHCAKAIKGADCQDNTEPNTEGLCFTKLKEPHLNSSGSAGELNVPEYHLDEIFT</sequence>
<evidence type="ECO:0000259" key="1">
    <source>
        <dbReference type="SMART" id="SM00198"/>
    </source>
</evidence>
<evidence type="ECO:0000313" key="3">
    <source>
        <dbReference type="Proteomes" id="UP000054047"/>
    </source>
</evidence>
<protein>
    <submittedName>
        <fullName evidence="2">SCP-like protein</fullName>
    </submittedName>
</protein>
<proteinExistence type="predicted"/>
<dbReference type="Proteomes" id="UP000054047">
    <property type="component" value="Unassembled WGS sequence"/>
</dbReference>
<dbReference type="SUPFAM" id="SSF55797">
    <property type="entry name" value="PR-1-like"/>
    <property type="match status" value="1"/>
</dbReference>
<accession>A0A0C2D1M5</accession>
<organism evidence="2 3">
    <name type="scientific">Ancylostoma duodenale</name>
    <dbReference type="NCBI Taxonomy" id="51022"/>
    <lineage>
        <taxon>Eukaryota</taxon>
        <taxon>Metazoa</taxon>
        <taxon>Ecdysozoa</taxon>
        <taxon>Nematoda</taxon>
        <taxon>Chromadorea</taxon>
        <taxon>Rhabditida</taxon>
        <taxon>Rhabditina</taxon>
        <taxon>Rhabditomorpha</taxon>
        <taxon>Strongyloidea</taxon>
        <taxon>Ancylostomatidae</taxon>
        <taxon>Ancylostomatinae</taxon>
        <taxon>Ancylostoma</taxon>
    </lineage>
</organism>
<dbReference type="InterPro" id="IPR035940">
    <property type="entry name" value="CAP_sf"/>
</dbReference>
<dbReference type="SMART" id="SM00198">
    <property type="entry name" value="SCP"/>
    <property type="match status" value="1"/>
</dbReference>
<dbReference type="Pfam" id="PF00188">
    <property type="entry name" value="CAP"/>
    <property type="match status" value="1"/>
</dbReference>
<keyword evidence="3" id="KW-1185">Reference proteome</keyword>
<dbReference type="CDD" id="cd05380">
    <property type="entry name" value="CAP_euk"/>
    <property type="match status" value="1"/>
</dbReference>
<gene>
    <name evidence="2" type="ORF">ANCDUO_06425</name>
</gene>
<evidence type="ECO:0000313" key="2">
    <source>
        <dbReference type="EMBL" id="KIH63273.1"/>
    </source>
</evidence>
<dbReference type="EMBL" id="KN728768">
    <property type="protein sequence ID" value="KIH63273.1"/>
    <property type="molecule type" value="Genomic_DNA"/>
</dbReference>
<dbReference type="Gene3D" id="3.40.33.10">
    <property type="entry name" value="CAP"/>
    <property type="match status" value="1"/>
</dbReference>
<name>A0A0C2D1M5_9BILA</name>
<feature type="domain" description="SCP" evidence="1">
    <location>
        <begin position="43"/>
        <end position="204"/>
    </location>
</feature>
<dbReference type="OrthoDB" id="5872317at2759"/>
<reference evidence="2 3" key="1">
    <citation type="submission" date="2013-12" db="EMBL/GenBank/DDBJ databases">
        <title>Draft genome of the parsitic nematode Ancylostoma duodenale.</title>
        <authorList>
            <person name="Mitreva M."/>
        </authorList>
    </citation>
    <scope>NUCLEOTIDE SEQUENCE [LARGE SCALE GENOMIC DNA]</scope>
    <source>
        <strain evidence="2 3">Zhejiang</strain>
    </source>
</reference>